<gene>
    <name evidence="2" type="ORF">HM131_13740</name>
</gene>
<dbReference type="RefSeq" id="WP_085030307.1">
    <property type="nucleotide sequence ID" value="NZ_CP020772.1"/>
</dbReference>
<reference evidence="2 3" key="1">
    <citation type="submission" date="2017-04" db="EMBL/GenBank/DDBJ databases">
        <title>The whole genome sequencing and assembly of Halobacillus mangrovi strain.</title>
        <authorList>
            <person name="Lee S.-J."/>
            <person name="Park M.-K."/>
            <person name="Kim J.-Y."/>
            <person name="Lee Y.-J."/>
            <person name="Yi H."/>
            <person name="Bahn Y.-S."/>
            <person name="Kim J.F."/>
            <person name="Lee D.-W."/>
        </authorList>
    </citation>
    <scope>NUCLEOTIDE SEQUENCE [LARGE SCALE GENOMIC DNA]</scope>
    <source>
        <strain evidence="2 3">KTB 131</strain>
    </source>
</reference>
<dbReference type="OrthoDB" id="2973040at2"/>
<dbReference type="EMBL" id="CP020772">
    <property type="protein sequence ID" value="ARI77846.1"/>
    <property type="molecule type" value="Genomic_DNA"/>
</dbReference>
<dbReference type="Proteomes" id="UP000192527">
    <property type="component" value="Chromosome"/>
</dbReference>
<name>A0A1W5ZWY0_9BACI</name>
<organism evidence="2 3">
    <name type="scientific">Halobacillus mangrovi</name>
    <dbReference type="NCBI Taxonomy" id="402384"/>
    <lineage>
        <taxon>Bacteria</taxon>
        <taxon>Bacillati</taxon>
        <taxon>Bacillota</taxon>
        <taxon>Bacilli</taxon>
        <taxon>Bacillales</taxon>
        <taxon>Bacillaceae</taxon>
        <taxon>Halobacillus</taxon>
    </lineage>
</organism>
<dbReference type="AlphaFoldDB" id="A0A1W5ZWY0"/>
<keyword evidence="1" id="KW-0472">Membrane</keyword>
<accession>A0A1W5ZWY0</accession>
<evidence type="ECO:0000313" key="2">
    <source>
        <dbReference type="EMBL" id="ARI77846.1"/>
    </source>
</evidence>
<evidence type="ECO:0000256" key="1">
    <source>
        <dbReference type="SAM" id="Phobius"/>
    </source>
</evidence>
<sequence length="125" mass="14554">MNRKTMSLILIFIIGGLLFTFSIELPVLGFKKLESLEGPTTHQVINYNWYGKVISEQPFKGEAKEALNLFQKQDRIQKIQVAIVVFALMTLTTWWSKEKKSYIYSSAFIFIMLTIIDIFLVHKFN</sequence>
<feature type="transmembrane region" description="Helical" evidence="1">
    <location>
        <begin position="79"/>
        <end position="96"/>
    </location>
</feature>
<feature type="transmembrane region" description="Helical" evidence="1">
    <location>
        <begin position="102"/>
        <end position="121"/>
    </location>
</feature>
<keyword evidence="1" id="KW-1133">Transmembrane helix</keyword>
<keyword evidence="3" id="KW-1185">Reference proteome</keyword>
<protein>
    <submittedName>
        <fullName evidence="2">Uncharacterized protein</fullName>
    </submittedName>
</protein>
<dbReference type="STRING" id="402384.HM131_13740"/>
<dbReference type="KEGG" id="hmn:HM131_13740"/>
<keyword evidence="1" id="KW-0812">Transmembrane</keyword>
<proteinExistence type="predicted"/>
<feature type="transmembrane region" description="Helical" evidence="1">
    <location>
        <begin position="6"/>
        <end position="28"/>
    </location>
</feature>
<evidence type="ECO:0000313" key="3">
    <source>
        <dbReference type="Proteomes" id="UP000192527"/>
    </source>
</evidence>